<dbReference type="InterPro" id="IPR015003">
    <property type="entry name" value="DUF1853"/>
</dbReference>
<protein>
    <submittedName>
        <fullName evidence="1">DUF1853 family protein</fullName>
    </submittedName>
</protein>
<comment type="caution">
    <text evidence="1">The sequence shown here is derived from an EMBL/GenBank/DDBJ whole genome shotgun (WGS) entry which is preliminary data.</text>
</comment>
<accession>A0ABS7ZUX3</accession>
<dbReference type="RefSeq" id="WP_225676313.1">
    <property type="nucleotide sequence ID" value="NZ_JAEDAH010000095.1"/>
</dbReference>
<dbReference type="Proteomes" id="UP000714380">
    <property type="component" value="Unassembled WGS sequence"/>
</dbReference>
<evidence type="ECO:0000313" key="1">
    <source>
        <dbReference type="EMBL" id="MCA6064898.1"/>
    </source>
</evidence>
<dbReference type="Pfam" id="PF08907">
    <property type="entry name" value="DUF1853"/>
    <property type="match status" value="1"/>
</dbReference>
<sequence>MLPSSPAADHPLFALPHQYQRDRAWSLFGPALLKTEWSPVTLPWLNDDLMNEYWQAVADLPKPAFNSTRLGLMFEQLWQQSLPLWCDRLQSNLQITSAQRTLGELDLLLSHKDQQWHAELALKFYLARGTDWIGPNSRDRLYRKLGHTRDQQLQLSAVPQAQQQLQQSGWQQLQPTAIMRGCLFYCAADPSTSGLPAELNPQHWRGHWCYSHQLNALLPDGEWSLLAKDQWMSPALLATAVDRRTLINYAERHFADLSYPLCAVRLCAGPYGLAEQQRWMIMPPQWPDEGVHQRLQAKPQN</sequence>
<gene>
    <name evidence="1" type="ORF">I9W95_14895</name>
</gene>
<proteinExistence type="predicted"/>
<keyword evidence="2" id="KW-1185">Reference proteome</keyword>
<organism evidence="1 2">
    <name type="scientific">Thalassolituus marinus</name>
    <dbReference type="NCBI Taxonomy" id="671053"/>
    <lineage>
        <taxon>Bacteria</taxon>
        <taxon>Pseudomonadati</taxon>
        <taxon>Pseudomonadota</taxon>
        <taxon>Gammaproteobacteria</taxon>
        <taxon>Oceanospirillales</taxon>
        <taxon>Oceanospirillaceae</taxon>
        <taxon>Thalassolituus</taxon>
    </lineage>
</organism>
<reference evidence="1 2" key="1">
    <citation type="submission" date="2020-12" db="EMBL/GenBank/DDBJ databases">
        <title>Novel Thalassolituus-related marine hydrocarbonoclastic bacteria mediated algae-derived hydrocarbons mineralization in twilight zone of the northern South China Sea.</title>
        <authorList>
            <person name="Dong C."/>
        </authorList>
    </citation>
    <scope>NUCLEOTIDE SEQUENCE [LARGE SCALE GENOMIC DNA]</scope>
    <source>
        <strain evidence="1 2">IMCC1826</strain>
    </source>
</reference>
<evidence type="ECO:0000313" key="2">
    <source>
        <dbReference type="Proteomes" id="UP000714380"/>
    </source>
</evidence>
<dbReference type="EMBL" id="JAEDAH010000095">
    <property type="protein sequence ID" value="MCA6064898.1"/>
    <property type="molecule type" value="Genomic_DNA"/>
</dbReference>
<name>A0ABS7ZUX3_9GAMM</name>